<reference evidence="15" key="1">
    <citation type="submission" date="2016-10" db="EMBL/GenBank/DDBJ databases">
        <authorList>
            <person name="Varghese N."/>
        </authorList>
    </citation>
    <scope>NUCLEOTIDE SEQUENCE [LARGE SCALE GENOMIC DNA]</scope>
    <source>
        <strain evidence="15">DSM 20406</strain>
    </source>
</reference>
<evidence type="ECO:0000256" key="2">
    <source>
        <dbReference type="ARBA" id="ARBA00005216"/>
    </source>
</evidence>
<dbReference type="UniPathway" id="UPA00135">
    <property type="reaction ID" value="UER00196"/>
</dbReference>
<evidence type="ECO:0000256" key="9">
    <source>
        <dbReference type="ARBA" id="ARBA00030455"/>
    </source>
</evidence>
<dbReference type="EMBL" id="FNYK01000003">
    <property type="protein sequence ID" value="SEI42257.1"/>
    <property type="molecule type" value="Genomic_DNA"/>
</dbReference>
<dbReference type="Gene3D" id="3.40.50.720">
    <property type="entry name" value="NAD(P)-binding Rossmann-like Domain"/>
    <property type="match status" value="2"/>
</dbReference>
<evidence type="ECO:0000313" key="14">
    <source>
        <dbReference type="EMBL" id="SEI42257.1"/>
    </source>
</evidence>
<dbReference type="InterPro" id="IPR006140">
    <property type="entry name" value="D-isomer_DH_NAD-bd"/>
</dbReference>
<evidence type="ECO:0000256" key="7">
    <source>
        <dbReference type="ARBA" id="ARBA00023002"/>
    </source>
</evidence>
<dbReference type="SUPFAM" id="SSF51735">
    <property type="entry name" value="NAD(P)-binding Rossmann-fold domains"/>
    <property type="match status" value="1"/>
</dbReference>
<accession>A0A1H6QPU7</accession>
<dbReference type="RefSeq" id="WP_033161997.1">
    <property type="nucleotide sequence ID" value="NZ_CADABK010000080.1"/>
</dbReference>
<name>A0A1H6QPU7_9FIRM</name>
<evidence type="ECO:0000256" key="6">
    <source>
        <dbReference type="ARBA" id="ARBA00021582"/>
    </source>
</evidence>
<evidence type="ECO:0000256" key="12">
    <source>
        <dbReference type="RuleBase" id="RU003719"/>
    </source>
</evidence>
<dbReference type="SUPFAM" id="SSF55021">
    <property type="entry name" value="ACT-like"/>
    <property type="match status" value="1"/>
</dbReference>
<keyword evidence="8" id="KW-0520">NAD</keyword>
<dbReference type="SUPFAM" id="SSF52283">
    <property type="entry name" value="Formate/glycerate dehydrogenase catalytic domain-like"/>
    <property type="match status" value="1"/>
</dbReference>
<dbReference type="Gene3D" id="3.30.70.260">
    <property type="match status" value="1"/>
</dbReference>
<dbReference type="Pfam" id="PF02826">
    <property type="entry name" value="2-Hacid_dh_C"/>
    <property type="match status" value="1"/>
</dbReference>
<comment type="catalytic activity">
    <reaction evidence="11">
        <text>(2R)-3-phosphoglycerate + NAD(+) = 3-phosphooxypyruvate + NADH + H(+)</text>
        <dbReference type="Rhea" id="RHEA:12641"/>
        <dbReference type="ChEBI" id="CHEBI:15378"/>
        <dbReference type="ChEBI" id="CHEBI:18110"/>
        <dbReference type="ChEBI" id="CHEBI:57540"/>
        <dbReference type="ChEBI" id="CHEBI:57945"/>
        <dbReference type="ChEBI" id="CHEBI:58272"/>
        <dbReference type="EC" id="1.1.1.95"/>
    </reaction>
</comment>
<proteinExistence type="inferred from homology"/>
<comment type="pathway">
    <text evidence="2">Amino-acid biosynthesis; L-serine biosynthesis; L-serine from 3-phospho-D-glycerate: step 1/3.</text>
</comment>
<evidence type="ECO:0000256" key="11">
    <source>
        <dbReference type="ARBA" id="ARBA00048731"/>
    </source>
</evidence>
<dbReference type="eggNOG" id="COG0111">
    <property type="taxonomic scope" value="Bacteria"/>
</dbReference>
<protein>
    <recommendedName>
        <fullName evidence="6">D-3-phosphoglycerate dehydrogenase</fullName>
        <ecNumber evidence="4">1.1.1.399</ecNumber>
        <ecNumber evidence="5">1.1.1.95</ecNumber>
    </recommendedName>
    <alternativeName>
        <fullName evidence="9">2-oxoglutarate reductase</fullName>
    </alternativeName>
</protein>
<feature type="domain" description="ACT" evidence="13">
    <location>
        <begin position="316"/>
        <end position="385"/>
    </location>
</feature>
<dbReference type="PANTHER" id="PTHR42938:SF47">
    <property type="entry name" value="HYDROXYPYRUVATE REDUCTASE"/>
    <property type="match status" value="1"/>
</dbReference>
<comment type="function">
    <text evidence="1">Catalyzes the reversible oxidation of 3-phospho-D-glycerate to 3-phosphonooxypyruvate, the first step of the phosphorylated L-serine biosynthesis pathway. Also catalyzes the reversible oxidation of 2-hydroxyglutarate to 2-oxoglutarate.</text>
</comment>
<comment type="similarity">
    <text evidence="3 12">Belongs to the D-isomer specific 2-hydroxyacid dehydrogenase family.</text>
</comment>
<dbReference type="CDD" id="cd12174">
    <property type="entry name" value="PGDH_like_3"/>
    <property type="match status" value="1"/>
</dbReference>
<evidence type="ECO:0000256" key="5">
    <source>
        <dbReference type="ARBA" id="ARBA00013143"/>
    </source>
</evidence>
<evidence type="ECO:0000259" key="13">
    <source>
        <dbReference type="PROSITE" id="PS51671"/>
    </source>
</evidence>
<dbReference type="InterPro" id="IPR045865">
    <property type="entry name" value="ACT-like_dom_sf"/>
</dbReference>
<dbReference type="PANTHER" id="PTHR42938">
    <property type="entry name" value="FORMATE DEHYDROGENASE 1"/>
    <property type="match status" value="1"/>
</dbReference>
<dbReference type="GO" id="GO:0051287">
    <property type="term" value="F:NAD binding"/>
    <property type="evidence" value="ECO:0007669"/>
    <property type="project" value="InterPro"/>
</dbReference>
<dbReference type="InterPro" id="IPR036291">
    <property type="entry name" value="NAD(P)-bd_dom_sf"/>
</dbReference>
<keyword evidence="7 12" id="KW-0560">Oxidoreductase</keyword>
<dbReference type="InterPro" id="IPR006139">
    <property type="entry name" value="D-isomer_2_OHA_DH_cat_dom"/>
</dbReference>
<evidence type="ECO:0000256" key="1">
    <source>
        <dbReference type="ARBA" id="ARBA00003800"/>
    </source>
</evidence>
<gene>
    <name evidence="14" type="ORF">SAMN04487834_100363</name>
</gene>
<keyword evidence="15" id="KW-1185">Reference proteome</keyword>
<comment type="catalytic activity">
    <reaction evidence="10">
        <text>(R)-2-hydroxyglutarate + NAD(+) = 2-oxoglutarate + NADH + H(+)</text>
        <dbReference type="Rhea" id="RHEA:49612"/>
        <dbReference type="ChEBI" id="CHEBI:15378"/>
        <dbReference type="ChEBI" id="CHEBI:15801"/>
        <dbReference type="ChEBI" id="CHEBI:16810"/>
        <dbReference type="ChEBI" id="CHEBI:57540"/>
        <dbReference type="ChEBI" id="CHEBI:57945"/>
        <dbReference type="EC" id="1.1.1.399"/>
    </reaction>
</comment>
<dbReference type="GeneID" id="54119411"/>
<dbReference type="GO" id="GO:0004617">
    <property type="term" value="F:phosphoglycerate dehydrogenase activity"/>
    <property type="evidence" value="ECO:0007669"/>
    <property type="project" value="UniProtKB-EC"/>
</dbReference>
<organism evidence="14 15">
    <name type="scientific">Sharpea azabuensis</name>
    <dbReference type="NCBI Taxonomy" id="322505"/>
    <lineage>
        <taxon>Bacteria</taxon>
        <taxon>Bacillati</taxon>
        <taxon>Bacillota</taxon>
        <taxon>Erysipelotrichia</taxon>
        <taxon>Erysipelotrichales</taxon>
        <taxon>Coprobacillaceae</taxon>
        <taxon>Sharpea</taxon>
    </lineage>
</organism>
<evidence type="ECO:0000256" key="8">
    <source>
        <dbReference type="ARBA" id="ARBA00023027"/>
    </source>
</evidence>
<evidence type="ECO:0000256" key="4">
    <source>
        <dbReference type="ARBA" id="ARBA00013001"/>
    </source>
</evidence>
<evidence type="ECO:0000256" key="3">
    <source>
        <dbReference type="ARBA" id="ARBA00005854"/>
    </source>
</evidence>
<dbReference type="CDD" id="cd04901">
    <property type="entry name" value="ACT_3PGDH"/>
    <property type="match status" value="1"/>
</dbReference>
<dbReference type="InterPro" id="IPR002912">
    <property type="entry name" value="ACT_dom"/>
</dbReference>
<evidence type="ECO:0000256" key="10">
    <source>
        <dbReference type="ARBA" id="ARBA00048126"/>
    </source>
</evidence>
<sequence>MYKIKTMNKISNEGLKLFGDLYEVDDKFEDEDAIIVRSAKLHDYDPPHNLKAIARAGAGVNNIPVDACSDKGIVVFNTPGANANAVKELVLCGLFLSSRKVVEGIEWAKTIEDDDFGKAVEAGKKQFVGPEIDGKTLGVIGLGAIGVAVANAAIKLGMHVVGYDPYISVKAAWGLSKWVKHATTPEEVYREADYLTIHVPANEETKNMINKKTIALMKRDVRILNFARDALVNTEDMITALKKEQVAKYVTDFGNKDLVNTPNVIVMPHLGASTPESEENCARMAVTELKDFLENGNIQNSVNMPTVVEARATNYRVCIIHKNIPNMLAVFANAFAKKGMNIENMVNKARGDIAYTIIDTNDLSEDITKVIEKHDGVIRARVIAKAVF</sequence>
<evidence type="ECO:0000313" key="15">
    <source>
        <dbReference type="Proteomes" id="UP000183028"/>
    </source>
</evidence>
<dbReference type="STRING" id="322505.SAMN04487836_11719"/>
<dbReference type="EC" id="1.1.1.399" evidence="4"/>
<dbReference type="AlphaFoldDB" id="A0A1H6QPU7"/>
<dbReference type="Pfam" id="PF00389">
    <property type="entry name" value="2-Hacid_dh"/>
    <property type="match status" value="1"/>
</dbReference>
<dbReference type="OrthoDB" id="9805416at2"/>
<dbReference type="PROSITE" id="PS00065">
    <property type="entry name" value="D_2_HYDROXYACID_DH_1"/>
    <property type="match status" value="1"/>
</dbReference>
<dbReference type="PROSITE" id="PS51671">
    <property type="entry name" value="ACT"/>
    <property type="match status" value="1"/>
</dbReference>
<dbReference type="Proteomes" id="UP000183028">
    <property type="component" value="Unassembled WGS sequence"/>
</dbReference>
<dbReference type="EC" id="1.1.1.95" evidence="5"/>
<dbReference type="InterPro" id="IPR029752">
    <property type="entry name" value="D-isomer_DH_CS1"/>
</dbReference>